<keyword evidence="3" id="KW-1185">Reference proteome</keyword>
<dbReference type="Proteomes" id="UP000502287">
    <property type="component" value="Chromosome"/>
</dbReference>
<evidence type="ECO:0000313" key="3">
    <source>
        <dbReference type="Proteomes" id="UP000276901"/>
    </source>
</evidence>
<sequence length="255" mass="29466">MYQAIAHFSYQNFEQDPVTLINQVLNQWRINGQVIGREMGVTHHQQEIHSEFQVRVALPAQDSLLPKWNNEWVNEALSQAEQAGISFEFFTLLGRDYNAEETSSQSADFYLLYTTHLDSCSPLYNGNDFCPVPLYQLGMEPELSETLIHWQENWQACDQLQMNGGALEQQALAEISDVESPLSQQGRALARTVENSTKIPTFYYLYRLGTDTELEQNRKCPSCHGDWKLSEPLHDIFYFKCDRCRLISNLSWEVL</sequence>
<dbReference type="RefSeq" id="WP_123956049.1">
    <property type="nucleotide sequence ID" value="NZ_CP015029.1"/>
</dbReference>
<evidence type="ECO:0000313" key="4">
    <source>
        <dbReference type="Proteomes" id="UP000502287"/>
    </source>
</evidence>
<gene>
    <name evidence="1" type="ORF">A4G17_08205</name>
    <name evidence="2" type="ORF">EDC49_0518</name>
</gene>
<reference evidence="1 4" key="1">
    <citation type="submission" date="2016-03" db="EMBL/GenBank/DDBJ databases">
        <authorList>
            <person name="Hansen M.J."/>
            <person name="Bojesen A.M."/>
            <person name="Planet P."/>
        </authorList>
    </citation>
    <scope>NUCLEOTIDE SEQUENCE [LARGE SCALE GENOMIC DNA]</scope>
    <source>
        <strain evidence="1 4">HPA 21</strain>
    </source>
</reference>
<dbReference type="KEGG" id="fcl:A4G17_08205"/>
<reference evidence="2 3" key="2">
    <citation type="submission" date="2018-11" db="EMBL/GenBank/DDBJ databases">
        <title>Genomic Encyclopedia of Type Strains, Phase IV (KMG-IV): sequencing the most valuable type-strain genomes for metagenomic binning, comparative biology and taxonomic classification.</title>
        <authorList>
            <person name="Goeker M."/>
        </authorList>
    </citation>
    <scope>NUCLEOTIDE SEQUENCE [LARGE SCALE GENOMIC DNA]</scope>
    <source>
        <strain evidence="2 3">DSM 25797</strain>
    </source>
</reference>
<accession>A0AAE6X6A0</accession>
<evidence type="ECO:0000313" key="2">
    <source>
        <dbReference type="EMBL" id="RPE96134.1"/>
    </source>
</evidence>
<proteinExistence type="predicted"/>
<dbReference type="Proteomes" id="UP000276901">
    <property type="component" value="Unassembled WGS sequence"/>
</dbReference>
<name>A0AAE6X6A0_9PAST</name>
<dbReference type="InterPro" id="IPR016908">
    <property type="entry name" value="UCP029037"/>
</dbReference>
<protein>
    <submittedName>
        <fullName evidence="2">Nucleic acid-binding Zn ribbon protein</fullName>
    </submittedName>
</protein>
<dbReference type="Pfam" id="PF10071">
    <property type="entry name" value="DUF2310"/>
    <property type="match status" value="1"/>
</dbReference>
<dbReference type="PIRSF" id="PIRSF029037">
    <property type="entry name" value="UCP029037_Zn_ribbon"/>
    <property type="match status" value="1"/>
</dbReference>
<organism evidence="1 4">
    <name type="scientific">Frederiksenia canicola</name>
    <dbReference type="NCBI Taxonomy" id="123824"/>
    <lineage>
        <taxon>Bacteria</taxon>
        <taxon>Pseudomonadati</taxon>
        <taxon>Pseudomonadota</taxon>
        <taxon>Gammaproteobacteria</taxon>
        <taxon>Pasteurellales</taxon>
        <taxon>Pasteurellaceae</taxon>
        <taxon>Frederiksenia</taxon>
    </lineage>
</organism>
<dbReference type="EMBL" id="CP015029">
    <property type="protein sequence ID" value="QIM65423.1"/>
    <property type="molecule type" value="Genomic_DNA"/>
</dbReference>
<dbReference type="EMBL" id="RKQT01000001">
    <property type="protein sequence ID" value="RPE96134.1"/>
    <property type="molecule type" value="Genomic_DNA"/>
</dbReference>
<evidence type="ECO:0000313" key="1">
    <source>
        <dbReference type="EMBL" id="QIM65423.1"/>
    </source>
</evidence>
<dbReference type="AlphaFoldDB" id="A0AAE6X6A0"/>